<protein>
    <submittedName>
        <fullName evidence="1">Uncharacterized protein</fullName>
    </submittedName>
</protein>
<name>A0ACB9GMM0_9ASTR</name>
<comment type="caution">
    <text evidence="1">The sequence shown here is derived from an EMBL/GenBank/DDBJ whole genome shotgun (WGS) entry which is preliminary data.</text>
</comment>
<keyword evidence="2" id="KW-1185">Reference proteome</keyword>
<evidence type="ECO:0000313" key="2">
    <source>
        <dbReference type="Proteomes" id="UP001056120"/>
    </source>
</evidence>
<dbReference type="Proteomes" id="UP001056120">
    <property type="component" value="Linkage Group LG14"/>
</dbReference>
<evidence type="ECO:0000313" key="1">
    <source>
        <dbReference type="EMBL" id="KAI3784446.1"/>
    </source>
</evidence>
<organism evidence="1 2">
    <name type="scientific">Smallanthus sonchifolius</name>
    <dbReference type="NCBI Taxonomy" id="185202"/>
    <lineage>
        <taxon>Eukaryota</taxon>
        <taxon>Viridiplantae</taxon>
        <taxon>Streptophyta</taxon>
        <taxon>Embryophyta</taxon>
        <taxon>Tracheophyta</taxon>
        <taxon>Spermatophyta</taxon>
        <taxon>Magnoliopsida</taxon>
        <taxon>eudicotyledons</taxon>
        <taxon>Gunneridae</taxon>
        <taxon>Pentapetalae</taxon>
        <taxon>asterids</taxon>
        <taxon>campanulids</taxon>
        <taxon>Asterales</taxon>
        <taxon>Asteraceae</taxon>
        <taxon>Asteroideae</taxon>
        <taxon>Heliantheae alliance</taxon>
        <taxon>Millerieae</taxon>
        <taxon>Smallanthus</taxon>
    </lineage>
</organism>
<reference evidence="1 2" key="2">
    <citation type="journal article" date="2022" name="Mol. Ecol. Resour.">
        <title>The genomes of chicory, endive, great burdock and yacon provide insights into Asteraceae paleo-polyploidization history and plant inulin production.</title>
        <authorList>
            <person name="Fan W."/>
            <person name="Wang S."/>
            <person name="Wang H."/>
            <person name="Wang A."/>
            <person name="Jiang F."/>
            <person name="Liu H."/>
            <person name="Zhao H."/>
            <person name="Xu D."/>
            <person name="Zhang Y."/>
        </authorList>
    </citation>
    <scope>NUCLEOTIDE SEQUENCE [LARGE SCALE GENOMIC DNA]</scope>
    <source>
        <strain evidence="2">cv. Yunnan</strain>
        <tissue evidence="1">Leaves</tissue>
    </source>
</reference>
<proteinExistence type="predicted"/>
<gene>
    <name evidence="1" type="ORF">L1987_43545</name>
</gene>
<dbReference type="EMBL" id="CM042031">
    <property type="protein sequence ID" value="KAI3784446.1"/>
    <property type="molecule type" value="Genomic_DNA"/>
</dbReference>
<reference evidence="2" key="1">
    <citation type="journal article" date="2022" name="Mol. Ecol. Resour.">
        <title>The genomes of chicory, endive, great burdock and yacon provide insights into Asteraceae palaeo-polyploidization history and plant inulin production.</title>
        <authorList>
            <person name="Fan W."/>
            <person name="Wang S."/>
            <person name="Wang H."/>
            <person name="Wang A."/>
            <person name="Jiang F."/>
            <person name="Liu H."/>
            <person name="Zhao H."/>
            <person name="Xu D."/>
            <person name="Zhang Y."/>
        </authorList>
    </citation>
    <scope>NUCLEOTIDE SEQUENCE [LARGE SCALE GENOMIC DNA]</scope>
    <source>
        <strain evidence="2">cv. Yunnan</strain>
    </source>
</reference>
<sequence length="175" mass="20127">MKGRFKRLSENGHKWVAAYREAYHQIRSGMIQKDVESEAHKIYEQGGTNFNDSVVFSGVMCKHSKWDLQINRNTTRSRPECEVDNEESDGSTKRSRTTEEGDYCVNSNPDTPTSGGSTIQRPIGRDAAKRKGKGMVSNDFVEELRAMRLTRDSEVELMKKRLEFDQQTKKKMEEI</sequence>
<accession>A0ACB9GMM0</accession>